<comment type="caution">
    <text evidence="1">The sequence shown here is derived from an EMBL/GenBank/DDBJ whole genome shotgun (WGS) entry which is preliminary data.</text>
</comment>
<dbReference type="EMBL" id="JAFHDT010000015">
    <property type="protein sequence ID" value="KAI7799973.1"/>
    <property type="molecule type" value="Genomic_DNA"/>
</dbReference>
<keyword evidence="2" id="KW-1185">Reference proteome</keyword>
<name>A0A9W7TP92_TRIRA</name>
<dbReference type="GO" id="GO:0000070">
    <property type="term" value="P:mitotic sister chromatid segregation"/>
    <property type="evidence" value="ECO:0007669"/>
    <property type="project" value="InterPro"/>
</dbReference>
<dbReference type="PANTHER" id="PTHR31749">
    <property type="entry name" value="KINETOCHORE-ASSOCIATED PROTEIN NSL1 HOMOLOG"/>
    <property type="match status" value="1"/>
</dbReference>
<accession>A0A9W7TP92</accession>
<dbReference type="OrthoDB" id="5973266at2759"/>
<dbReference type="Proteomes" id="UP001059041">
    <property type="component" value="Linkage Group LG15"/>
</dbReference>
<evidence type="ECO:0000313" key="1">
    <source>
        <dbReference type="EMBL" id="KAI7799973.1"/>
    </source>
</evidence>
<organism evidence="1 2">
    <name type="scientific">Triplophysa rosa</name>
    <name type="common">Cave loach</name>
    <dbReference type="NCBI Taxonomy" id="992332"/>
    <lineage>
        <taxon>Eukaryota</taxon>
        <taxon>Metazoa</taxon>
        <taxon>Chordata</taxon>
        <taxon>Craniata</taxon>
        <taxon>Vertebrata</taxon>
        <taxon>Euteleostomi</taxon>
        <taxon>Actinopterygii</taxon>
        <taxon>Neopterygii</taxon>
        <taxon>Teleostei</taxon>
        <taxon>Ostariophysi</taxon>
        <taxon>Cypriniformes</taxon>
        <taxon>Nemacheilidae</taxon>
        <taxon>Triplophysa</taxon>
    </lineage>
</organism>
<dbReference type="InterPro" id="IPR013950">
    <property type="entry name" value="Mis14/Nsl1"/>
</dbReference>
<protein>
    <submittedName>
        <fullName evidence="1">Kinetochore-associated protein NSL1-like protein</fullName>
    </submittedName>
</protein>
<dbReference type="AlphaFoldDB" id="A0A9W7TP92"/>
<sequence>MEEEDCASETDFRVNVKSKAIVREQLETYKYLFKKLLDGQCQISEEDKAKLLQEMVVNFEFTVQENILIGGLSWDEASEDYCEDHGIQLNDMLDEKIVETAWKRSSYPKQICNQVVRSLRAERKLMGLYEQAVKPEDTKPDPIQEAIMKNVSTSAPTMFKQARAVMKSLKSLKQAAEGLRQVLDVKPSAESVEIYRDVLGGSVGAACPDLHHRLPSTIKRAVCDAEYSADYVPV</sequence>
<evidence type="ECO:0000313" key="2">
    <source>
        <dbReference type="Proteomes" id="UP001059041"/>
    </source>
</evidence>
<proteinExistence type="predicted"/>
<gene>
    <name evidence="1" type="ORF">IRJ41_020118</name>
</gene>
<dbReference type="GO" id="GO:0000444">
    <property type="term" value="C:MIS12/MIND type complex"/>
    <property type="evidence" value="ECO:0007669"/>
    <property type="project" value="TreeGrafter"/>
</dbReference>
<dbReference type="Pfam" id="PF08641">
    <property type="entry name" value="Mis14"/>
    <property type="match status" value="1"/>
</dbReference>
<reference evidence="1" key="1">
    <citation type="submission" date="2021-02" db="EMBL/GenBank/DDBJ databases">
        <title>Comparative genomics reveals that relaxation of natural selection precedes convergent phenotypic evolution of cavefish.</title>
        <authorList>
            <person name="Peng Z."/>
        </authorList>
    </citation>
    <scope>NUCLEOTIDE SEQUENCE</scope>
    <source>
        <tissue evidence="1">Muscle</tissue>
    </source>
</reference>
<dbReference type="PANTHER" id="PTHR31749:SF3">
    <property type="entry name" value="KINETOCHORE-ASSOCIATED PROTEIN NSL1 HOMOLOG"/>
    <property type="match status" value="1"/>
</dbReference>